<dbReference type="Pfam" id="PF06821">
    <property type="entry name" value="Ser_hydrolase"/>
    <property type="match status" value="1"/>
</dbReference>
<comment type="caution">
    <text evidence="1">The sequence shown here is derived from an EMBL/GenBank/DDBJ whole genome shotgun (WGS) entry which is preliminary data.</text>
</comment>
<sequence>METKILIMPGLGGSGEKHWQSFWAKSFTNATRLEQENWDEPELDKWLGQLNTTLLKLDSPVILVAHSLAVSLVAHWAVKYTNPHIKGALLVAPADVDSPAHTPDSVRSFSPVPITKLPFPSIVITSENDPYVDVQRAGYFAAQWGSEFINIGLNGHINSDSNLGLWEEGQLILKRLF</sequence>
<protein>
    <recommendedName>
        <fullName evidence="3">Alpha/beta hydrolase</fullName>
    </recommendedName>
</protein>
<dbReference type="RefSeq" id="WP_183867048.1">
    <property type="nucleotide sequence ID" value="NZ_JACHCF010000004.1"/>
</dbReference>
<dbReference type="EMBL" id="JACHCF010000004">
    <property type="protein sequence ID" value="MBB5621058.1"/>
    <property type="molecule type" value="Genomic_DNA"/>
</dbReference>
<evidence type="ECO:0000313" key="2">
    <source>
        <dbReference type="Proteomes" id="UP000537718"/>
    </source>
</evidence>
<dbReference type="SUPFAM" id="SSF53474">
    <property type="entry name" value="alpha/beta-Hydrolases"/>
    <property type="match status" value="1"/>
</dbReference>
<dbReference type="InterPro" id="IPR010662">
    <property type="entry name" value="RBBP9/YdeN"/>
</dbReference>
<dbReference type="Proteomes" id="UP000537718">
    <property type="component" value="Unassembled WGS sequence"/>
</dbReference>
<gene>
    <name evidence="1" type="ORF">HDE69_002111</name>
</gene>
<reference evidence="1 2" key="1">
    <citation type="submission" date="2020-08" db="EMBL/GenBank/DDBJ databases">
        <title>Genomic Encyclopedia of Type Strains, Phase IV (KMG-V): Genome sequencing to study the core and pangenomes of soil and plant-associated prokaryotes.</title>
        <authorList>
            <person name="Whitman W."/>
        </authorList>
    </citation>
    <scope>NUCLEOTIDE SEQUENCE [LARGE SCALE GENOMIC DNA]</scope>
    <source>
        <strain evidence="1 2">MP7CTX6</strain>
    </source>
</reference>
<dbReference type="AlphaFoldDB" id="A0A7W8YSZ6"/>
<dbReference type="InterPro" id="IPR029058">
    <property type="entry name" value="AB_hydrolase_fold"/>
</dbReference>
<dbReference type="Gene3D" id="3.40.50.1820">
    <property type="entry name" value="alpha/beta hydrolase"/>
    <property type="match status" value="1"/>
</dbReference>
<evidence type="ECO:0008006" key="3">
    <source>
        <dbReference type="Google" id="ProtNLM"/>
    </source>
</evidence>
<accession>A0A7W8YSZ6</accession>
<organism evidence="1 2">
    <name type="scientific">Pedobacter cryoconitis</name>
    <dbReference type="NCBI Taxonomy" id="188932"/>
    <lineage>
        <taxon>Bacteria</taxon>
        <taxon>Pseudomonadati</taxon>
        <taxon>Bacteroidota</taxon>
        <taxon>Sphingobacteriia</taxon>
        <taxon>Sphingobacteriales</taxon>
        <taxon>Sphingobacteriaceae</taxon>
        <taxon>Pedobacter</taxon>
    </lineage>
</organism>
<evidence type="ECO:0000313" key="1">
    <source>
        <dbReference type="EMBL" id="MBB5621058.1"/>
    </source>
</evidence>
<name>A0A7W8YSZ6_9SPHI</name>
<proteinExistence type="predicted"/>
<dbReference type="GO" id="GO:0016787">
    <property type="term" value="F:hydrolase activity"/>
    <property type="evidence" value="ECO:0007669"/>
    <property type="project" value="InterPro"/>
</dbReference>